<feature type="transmembrane region" description="Helical" evidence="1">
    <location>
        <begin position="113"/>
        <end position="133"/>
    </location>
</feature>
<name>M5TUX7_9BACT</name>
<dbReference type="EMBL" id="ANOH01000392">
    <property type="protein sequence ID" value="EMI52997.1"/>
    <property type="molecule type" value="Genomic_DNA"/>
</dbReference>
<proteinExistence type="predicted"/>
<dbReference type="AlphaFoldDB" id="M5TUX7"/>
<dbReference type="PATRIC" id="fig|1263870.3.peg.5879"/>
<sequence length="151" mass="17097">MSEAQTTMDVSNDWSSEPWSRVKEAIHTRWSHIDEQELHTLPCNRDAVEKFLNEYTKASPEEIQSVVREFAPAPSLLEQVSHTGEQITEQVTPQLNTAVDRVRYEVDEHPGTITGLAFVGGLALGVLATAAYFRARPQPTPYQQLIPPRWR</sequence>
<keyword evidence="1" id="KW-1133">Transmembrane helix</keyword>
<gene>
    <name evidence="2" type="ORF">RSSM_05551</name>
</gene>
<dbReference type="RefSeq" id="WP_008686553.1">
    <property type="nucleotide sequence ID" value="NZ_ANOH01000392.1"/>
</dbReference>
<organism evidence="2 3">
    <name type="scientific">Rhodopirellula sallentina SM41</name>
    <dbReference type="NCBI Taxonomy" id="1263870"/>
    <lineage>
        <taxon>Bacteria</taxon>
        <taxon>Pseudomonadati</taxon>
        <taxon>Planctomycetota</taxon>
        <taxon>Planctomycetia</taxon>
        <taxon>Pirellulales</taxon>
        <taxon>Pirellulaceae</taxon>
        <taxon>Rhodopirellula</taxon>
    </lineage>
</organism>
<accession>M5TUX7</accession>
<dbReference type="OrthoDB" id="287862at2"/>
<evidence type="ECO:0000313" key="3">
    <source>
        <dbReference type="Proteomes" id="UP000011885"/>
    </source>
</evidence>
<comment type="caution">
    <text evidence="2">The sequence shown here is derived from an EMBL/GenBank/DDBJ whole genome shotgun (WGS) entry which is preliminary data.</text>
</comment>
<reference evidence="2 3" key="1">
    <citation type="journal article" date="2013" name="Mar. Genomics">
        <title>Expression of sulfatases in Rhodopirellula baltica and the diversity of sulfatases in the genus Rhodopirellula.</title>
        <authorList>
            <person name="Wegner C.E."/>
            <person name="Richter-Heitmann T."/>
            <person name="Klindworth A."/>
            <person name="Klockow C."/>
            <person name="Richter M."/>
            <person name="Achstetter T."/>
            <person name="Glockner F.O."/>
            <person name="Harder J."/>
        </authorList>
    </citation>
    <scope>NUCLEOTIDE SEQUENCE [LARGE SCALE GENOMIC DNA]</scope>
    <source>
        <strain evidence="2 3">SM41</strain>
    </source>
</reference>
<protein>
    <submittedName>
        <fullName evidence="2">Uncharacterized protein</fullName>
    </submittedName>
</protein>
<keyword evidence="1" id="KW-0812">Transmembrane</keyword>
<evidence type="ECO:0000313" key="2">
    <source>
        <dbReference type="EMBL" id="EMI52997.1"/>
    </source>
</evidence>
<keyword evidence="3" id="KW-1185">Reference proteome</keyword>
<dbReference type="Proteomes" id="UP000011885">
    <property type="component" value="Unassembled WGS sequence"/>
</dbReference>
<keyword evidence="1" id="KW-0472">Membrane</keyword>
<evidence type="ECO:0000256" key="1">
    <source>
        <dbReference type="SAM" id="Phobius"/>
    </source>
</evidence>